<dbReference type="Gene3D" id="1.10.357.10">
    <property type="entry name" value="Tetracycline Repressor, domain 2"/>
    <property type="match status" value="1"/>
</dbReference>
<dbReference type="RefSeq" id="WP_069033064.1">
    <property type="nucleotide sequence ID" value="NZ_MDKC01000006.1"/>
</dbReference>
<gene>
    <name evidence="6" type="ORF">BED47_18290</name>
</gene>
<name>A0ABX2ZSG3_9BACI</name>
<dbReference type="InterPro" id="IPR036271">
    <property type="entry name" value="Tet_transcr_reg_TetR-rel_C_sf"/>
</dbReference>
<dbReference type="SUPFAM" id="SSF48498">
    <property type="entry name" value="Tetracyclin repressor-like, C-terminal domain"/>
    <property type="match status" value="1"/>
</dbReference>
<dbReference type="Gene3D" id="1.10.10.60">
    <property type="entry name" value="Homeodomain-like"/>
    <property type="match status" value="1"/>
</dbReference>
<dbReference type="SUPFAM" id="SSF46689">
    <property type="entry name" value="Homeodomain-like"/>
    <property type="match status" value="1"/>
</dbReference>
<dbReference type="PANTHER" id="PTHR47506:SF10">
    <property type="entry name" value="TRANSCRIPTIONAL REGULATORY PROTEIN"/>
    <property type="match status" value="1"/>
</dbReference>
<keyword evidence="3" id="KW-0804">Transcription</keyword>
<proteinExistence type="predicted"/>
<organism evidence="6 7">
    <name type="scientific">Gottfriedia luciferensis</name>
    <dbReference type="NCBI Taxonomy" id="178774"/>
    <lineage>
        <taxon>Bacteria</taxon>
        <taxon>Bacillati</taxon>
        <taxon>Bacillota</taxon>
        <taxon>Bacilli</taxon>
        <taxon>Bacillales</taxon>
        <taxon>Bacillaceae</taxon>
        <taxon>Gottfriedia</taxon>
    </lineage>
</organism>
<dbReference type="Proteomes" id="UP000094580">
    <property type="component" value="Unassembled WGS sequence"/>
</dbReference>
<evidence type="ECO:0000313" key="7">
    <source>
        <dbReference type="Proteomes" id="UP000094580"/>
    </source>
</evidence>
<keyword evidence="1" id="KW-0805">Transcription regulation</keyword>
<dbReference type="InterPro" id="IPR001647">
    <property type="entry name" value="HTH_TetR"/>
</dbReference>
<comment type="caution">
    <text evidence="6">The sequence shown here is derived from an EMBL/GenBank/DDBJ whole genome shotgun (WGS) entry which is preliminary data.</text>
</comment>
<dbReference type="PROSITE" id="PS50977">
    <property type="entry name" value="HTH_TETR_2"/>
    <property type="match status" value="1"/>
</dbReference>
<evidence type="ECO:0000313" key="6">
    <source>
        <dbReference type="EMBL" id="ODG92640.1"/>
    </source>
</evidence>
<evidence type="ECO:0000256" key="3">
    <source>
        <dbReference type="ARBA" id="ARBA00023163"/>
    </source>
</evidence>
<keyword evidence="7" id="KW-1185">Reference proteome</keyword>
<reference evidence="6 7" key="1">
    <citation type="submission" date="2016-07" db="EMBL/GenBank/DDBJ databases">
        <authorList>
            <person name="Townsley L."/>
            <person name="Shank E.A."/>
        </authorList>
    </citation>
    <scope>NUCLEOTIDE SEQUENCE [LARGE SCALE GENOMIC DNA]</scope>
    <source>
        <strain evidence="6 7">CH01</strain>
    </source>
</reference>
<feature type="DNA-binding region" description="H-T-H motif" evidence="4">
    <location>
        <begin position="29"/>
        <end position="48"/>
    </location>
</feature>
<evidence type="ECO:0000259" key="5">
    <source>
        <dbReference type="PROSITE" id="PS50977"/>
    </source>
</evidence>
<dbReference type="Pfam" id="PF16925">
    <property type="entry name" value="TetR_C_13"/>
    <property type="match status" value="1"/>
</dbReference>
<dbReference type="PRINTS" id="PR00455">
    <property type="entry name" value="HTHTETR"/>
</dbReference>
<protein>
    <submittedName>
        <fullName evidence="6">TetR family transcriptional regulator</fullName>
    </submittedName>
</protein>
<keyword evidence="2 4" id="KW-0238">DNA-binding</keyword>
<dbReference type="InterPro" id="IPR011075">
    <property type="entry name" value="TetR_C"/>
</dbReference>
<dbReference type="InterPro" id="IPR009057">
    <property type="entry name" value="Homeodomain-like_sf"/>
</dbReference>
<dbReference type="EMBL" id="MDKC01000006">
    <property type="protein sequence ID" value="ODG92640.1"/>
    <property type="molecule type" value="Genomic_DNA"/>
</dbReference>
<dbReference type="Pfam" id="PF00440">
    <property type="entry name" value="TetR_N"/>
    <property type="match status" value="1"/>
</dbReference>
<feature type="domain" description="HTH tetR-type" evidence="5">
    <location>
        <begin position="6"/>
        <end position="66"/>
    </location>
</feature>
<evidence type="ECO:0000256" key="2">
    <source>
        <dbReference type="ARBA" id="ARBA00023125"/>
    </source>
</evidence>
<evidence type="ECO:0000256" key="1">
    <source>
        <dbReference type="ARBA" id="ARBA00023015"/>
    </source>
</evidence>
<accession>A0ABX2ZSG3</accession>
<evidence type="ECO:0000256" key="4">
    <source>
        <dbReference type="PROSITE-ProRule" id="PRU00335"/>
    </source>
</evidence>
<sequence>MARHKEYDEKEVLQKAMELFRHQGYEKTSLQDLVSHMGIHRRSLYDTFGDKHSLFIKALELYNNNVMKNMNLKAKKSLSVKDAIRSILEIVITKDDKKSVGCLTVNSAVELCLHDQVVAEIVEQNFSKTEEIIFDLLVLGQNSGEIAKHHDLEKLSQFIHNSFVGLRVLTKTTNDKNKLKNIIDMTLHYLY</sequence>
<dbReference type="PANTHER" id="PTHR47506">
    <property type="entry name" value="TRANSCRIPTIONAL REGULATORY PROTEIN"/>
    <property type="match status" value="1"/>
</dbReference>